<gene>
    <name evidence="1" type="ORF">LOK49_LG11G02893</name>
</gene>
<sequence>MDEIMSSSTLTPSLQQRLQLIIQSRSEWWVYAIFWQATKDSNDQLILSWADGQFRGTKQFVSKLASNRHDHHQHHHQSKSGFDLERRVARGIQALFRDNSDIDGLVEGDVTDPEWFYMGSVTKSFVAGDDILGRTFSSAACVWLVGEHELKFYDCHRAKEAHLHKIQTLVCISTSCGVVELGSSDIIKEDWELIQLVKSLFGSDDVTMVSKQPGGGSHVVGQIPFPNRNLSLLDFGVSGIQEDTYEEKQMETNLKREMGITGRSSSDSGGPSDDFEGPLFSDSAINIHSKKRGRKPITTGRETPINHVEAERQRREKLNHRFYALRSVVPNVSRMDKASLLADAVAYIKELKAKTEELEAKLRVHQQSQAVAVAAAAVPSRMCITDAYDNQSTSISVDHRSRSSSSSYGMAPAPAEVNVKILGSEAVIRVQCLDVNYPPARLMDAIRSLEFSVHHASVSKVKELVLQDIVVRVPDGLTSEEALRTAILRRFQI</sequence>
<protein>
    <submittedName>
        <fullName evidence="1">Transcription factor MYC4</fullName>
    </submittedName>
</protein>
<comment type="caution">
    <text evidence="1">The sequence shown here is derived from an EMBL/GenBank/DDBJ whole genome shotgun (WGS) entry which is preliminary data.</text>
</comment>
<evidence type="ECO:0000313" key="2">
    <source>
        <dbReference type="Proteomes" id="UP001060215"/>
    </source>
</evidence>
<proteinExistence type="predicted"/>
<name>A0ACC0FZI0_9ERIC</name>
<accession>A0ACC0FZI0</accession>
<dbReference type="EMBL" id="CM045769">
    <property type="protein sequence ID" value="KAI7993783.1"/>
    <property type="molecule type" value="Genomic_DNA"/>
</dbReference>
<dbReference type="Proteomes" id="UP001060215">
    <property type="component" value="Chromosome 12"/>
</dbReference>
<keyword evidence="2" id="KW-1185">Reference proteome</keyword>
<reference evidence="1 2" key="1">
    <citation type="journal article" date="2022" name="Plant J.">
        <title>Chromosome-level genome of Camellia lanceoleosa provides a valuable resource for understanding genome evolution and self-incompatibility.</title>
        <authorList>
            <person name="Gong W."/>
            <person name="Xiao S."/>
            <person name="Wang L."/>
            <person name="Liao Z."/>
            <person name="Chang Y."/>
            <person name="Mo W."/>
            <person name="Hu G."/>
            <person name="Li W."/>
            <person name="Zhao G."/>
            <person name="Zhu H."/>
            <person name="Hu X."/>
            <person name="Ji K."/>
            <person name="Xiang X."/>
            <person name="Song Q."/>
            <person name="Yuan D."/>
            <person name="Jin S."/>
            <person name="Zhang L."/>
        </authorList>
    </citation>
    <scope>NUCLEOTIDE SEQUENCE [LARGE SCALE GENOMIC DNA]</scope>
    <source>
        <strain evidence="1">SQ_2022a</strain>
    </source>
</reference>
<evidence type="ECO:0000313" key="1">
    <source>
        <dbReference type="EMBL" id="KAI7993783.1"/>
    </source>
</evidence>
<organism evidence="1 2">
    <name type="scientific">Camellia lanceoleosa</name>
    <dbReference type="NCBI Taxonomy" id="1840588"/>
    <lineage>
        <taxon>Eukaryota</taxon>
        <taxon>Viridiplantae</taxon>
        <taxon>Streptophyta</taxon>
        <taxon>Embryophyta</taxon>
        <taxon>Tracheophyta</taxon>
        <taxon>Spermatophyta</taxon>
        <taxon>Magnoliopsida</taxon>
        <taxon>eudicotyledons</taxon>
        <taxon>Gunneridae</taxon>
        <taxon>Pentapetalae</taxon>
        <taxon>asterids</taxon>
        <taxon>Ericales</taxon>
        <taxon>Theaceae</taxon>
        <taxon>Camellia</taxon>
    </lineage>
</organism>